<evidence type="ECO:0000313" key="5">
    <source>
        <dbReference type="EMBL" id="KAG8435224.1"/>
    </source>
</evidence>
<dbReference type="GO" id="GO:0005615">
    <property type="term" value="C:extracellular space"/>
    <property type="evidence" value="ECO:0007669"/>
    <property type="project" value="TreeGrafter"/>
</dbReference>
<keyword evidence="6" id="KW-1185">Reference proteome</keyword>
<organism evidence="5 6">
    <name type="scientific">Hymenochirus boettgeri</name>
    <name type="common">Congo dwarf clawed frog</name>
    <dbReference type="NCBI Taxonomy" id="247094"/>
    <lineage>
        <taxon>Eukaryota</taxon>
        <taxon>Metazoa</taxon>
        <taxon>Chordata</taxon>
        <taxon>Craniata</taxon>
        <taxon>Vertebrata</taxon>
        <taxon>Euteleostomi</taxon>
        <taxon>Amphibia</taxon>
        <taxon>Batrachia</taxon>
        <taxon>Anura</taxon>
        <taxon>Pipoidea</taxon>
        <taxon>Pipidae</taxon>
        <taxon>Pipinae</taxon>
        <taxon>Hymenochirus</taxon>
    </lineage>
</organism>
<keyword evidence="2" id="KW-0430">Lectin</keyword>
<dbReference type="InterPro" id="IPR036056">
    <property type="entry name" value="Fibrinogen-like_C"/>
</dbReference>
<protein>
    <recommendedName>
        <fullName evidence="7">Fibrinogen C-terminal domain-containing protein</fullName>
    </recommendedName>
</protein>
<keyword evidence="3" id="KW-0106">Calcium</keyword>
<sequence length="319" mass="35358">MSLEQVSVSKKEQAILNLLACWTEDMTDGRLPWRGHPSSKMDCGYRSCLEIKSSIPTAEDGIYMLTTEHGDTYETFCDMTTDDGGWTLVASVHENNMYGKCTVGDRWSSQQGNNINYPEGDGNWANYATFGLPEGATSDDYKNPGYSDIQANDLAIWHVPNKTPMVNWRNSSILRYRTTSGFLDREGGNLFELYKNYTVMYGIGKCGMTYGPAVPVFYDFGSTNKTINLYSPNGIEECEPGFIHFRVFNTEGAALALCAGVKVTGCNAEHYCIGGGGYFPQDLKQCGDFAAFDADGYGTYTGWSSSRDMIEAAVLLFYR</sequence>
<accession>A0A8T2IVY2</accession>
<dbReference type="InterPro" id="IPR014716">
    <property type="entry name" value="Fibrinogen_a/b/g_C_1"/>
</dbReference>
<evidence type="ECO:0000256" key="2">
    <source>
        <dbReference type="ARBA" id="ARBA00022734"/>
    </source>
</evidence>
<dbReference type="GO" id="GO:0046872">
    <property type="term" value="F:metal ion binding"/>
    <property type="evidence" value="ECO:0007669"/>
    <property type="project" value="UniProtKB-KW"/>
</dbReference>
<gene>
    <name evidence="5" type="ORF">GDO86_013246</name>
</gene>
<evidence type="ECO:0008006" key="7">
    <source>
        <dbReference type="Google" id="ProtNLM"/>
    </source>
</evidence>
<dbReference type="NCBIfam" id="NF040941">
    <property type="entry name" value="GGGWT_bact"/>
    <property type="match status" value="1"/>
</dbReference>
<name>A0A8T2IVY2_9PIPI</name>
<comment type="caution">
    <text evidence="5">The sequence shown here is derived from an EMBL/GenBank/DDBJ whole genome shotgun (WGS) entry which is preliminary data.</text>
</comment>
<reference evidence="5" key="1">
    <citation type="thesis" date="2020" institute="ProQuest LLC" country="789 East Eisenhower Parkway, Ann Arbor, MI, USA">
        <title>Comparative Genomics and Chromosome Evolution.</title>
        <authorList>
            <person name="Mudd A.B."/>
        </authorList>
    </citation>
    <scope>NUCLEOTIDE SEQUENCE</scope>
    <source>
        <strain evidence="5">Female2</strain>
        <tissue evidence="5">Blood</tissue>
    </source>
</reference>
<dbReference type="GO" id="GO:0070492">
    <property type="term" value="F:oligosaccharide binding"/>
    <property type="evidence" value="ECO:0007669"/>
    <property type="project" value="TreeGrafter"/>
</dbReference>
<evidence type="ECO:0000256" key="4">
    <source>
        <dbReference type="ARBA" id="ARBA00023157"/>
    </source>
</evidence>
<proteinExistence type="predicted"/>
<dbReference type="EMBL" id="JAACNH010000008">
    <property type="protein sequence ID" value="KAG8435224.1"/>
    <property type="molecule type" value="Genomic_DNA"/>
</dbReference>
<dbReference type="PANTHER" id="PTHR16146">
    <property type="entry name" value="INTELECTIN"/>
    <property type="match status" value="1"/>
</dbReference>
<evidence type="ECO:0000313" key="6">
    <source>
        <dbReference type="Proteomes" id="UP000812440"/>
    </source>
</evidence>
<dbReference type="AlphaFoldDB" id="A0A8T2IVY2"/>
<dbReference type="PANTHER" id="PTHR16146:SF50">
    <property type="entry name" value="LOC100127565 PROTEIN"/>
    <property type="match status" value="1"/>
</dbReference>
<evidence type="ECO:0000256" key="1">
    <source>
        <dbReference type="ARBA" id="ARBA00022723"/>
    </source>
</evidence>
<dbReference type="SUPFAM" id="SSF56496">
    <property type="entry name" value="Fibrinogen C-terminal domain-like"/>
    <property type="match status" value="1"/>
</dbReference>
<keyword evidence="4" id="KW-1015">Disulfide bond</keyword>
<dbReference type="Gene3D" id="3.90.215.10">
    <property type="entry name" value="Gamma Fibrinogen, chain A, domain 1"/>
    <property type="match status" value="1"/>
</dbReference>
<evidence type="ECO:0000256" key="3">
    <source>
        <dbReference type="ARBA" id="ARBA00022837"/>
    </source>
</evidence>
<dbReference type="OrthoDB" id="5971203at2759"/>
<dbReference type="Proteomes" id="UP000812440">
    <property type="component" value="Chromosome 7"/>
</dbReference>
<keyword evidence="1" id="KW-0479">Metal-binding</keyword>